<keyword evidence="5" id="KW-0479">Metal-binding</keyword>
<keyword evidence="5" id="KW-0460">Magnesium</keyword>
<keyword evidence="3 4" id="KW-0067">ATP-binding</keyword>
<dbReference type="STRING" id="1797716.A3D07_03550"/>
<dbReference type="Pfam" id="PF01812">
    <property type="entry name" value="5-FTHF_cyc-lig"/>
    <property type="match status" value="1"/>
</dbReference>
<organism evidence="6 7">
    <name type="scientific">Candidatus Curtissbacteria bacterium RIFCSPHIGHO2_02_FULL_42_15</name>
    <dbReference type="NCBI Taxonomy" id="1797716"/>
    <lineage>
        <taxon>Bacteria</taxon>
        <taxon>Candidatus Curtissiibacteriota</taxon>
    </lineage>
</organism>
<dbReference type="Proteomes" id="UP000177124">
    <property type="component" value="Unassembled WGS sequence"/>
</dbReference>
<dbReference type="GO" id="GO:0035999">
    <property type="term" value="P:tetrahydrofolate interconversion"/>
    <property type="evidence" value="ECO:0007669"/>
    <property type="project" value="TreeGrafter"/>
</dbReference>
<evidence type="ECO:0000256" key="3">
    <source>
        <dbReference type="ARBA" id="ARBA00022840"/>
    </source>
</evidence>
<dbReference type="GO" id="GO:0030272">
    <property type="term" value="F:5-formyltetrahydrofolate cyclo-ligase activity"/>
    <property type="evidence" value="ECO:0007669"/>
    <property type="project" value="UniProtKB-EC"/>
</dbReference>
<dbReference type="GO" id="GO:0046872">
    <property type="term" value="F:metal ion binding"/>
    <property type="evidence" value="ECO:0007669"/>
    <property type="project" value="UniProtKB-KW"/>
</dbReference>
<gene>
    <name evidence="6" type="ORF">A3D07_03550</name>
</gene>
<feature type="binding site" evidence="4">
    <location>
        <begin position="6"/>
        <end position="10"/>
    </location>
    <ligand>
        <name>ATP</name>
        <dbReference type="ChEBI" id="CHEBI:30616"/>
    </ligand>
</feature>
<evidence type="ECO:0000313" key="6">
    <source>
        <dbReference type="EMBL" id="OGD91657.1"/>
    </source>
</evidence>
<dbReference type="EMBL" id="MFBF01000013">
    <property type="protein sequence ID" value="OGD91657.1"/>
    <property type="molecule type" value="Genomic_DNA"/>
</dbReference>
<evidence type="ECO:0000313" key="7">
    <source>
        <dbReference type="Proteomes" id="UP000177124"/>
    </source>
</evidence>
<evidence type="ECO:0000256" key="1">
    <source>
        <dbReference type="ARBA" id="ARBA00010638"/>
    </source>
</evidence>
<proteinExistence type="inferred from homology"/>
<dbReference type="GO" id="GO:0005524">
    <property type="term" value="F:ATP binding"/>
    <property type="evidence" value="ECO:0007669"/>
    <property type="project" value="UniProtKB-KW"/>
</dbReference>
<comment type="caution">
    <text evidence="6">The sequence shown here is derived from an EMBL/GenBank/DDBJ whole genome shotgun (WGS) entry which is preliminary data.</text>
</comment>
<dbReference type="PANTHER" id="PTHR23407">
    <property type="entry name" value="ATPASE INHIBITOR/5-FORMYLTETRAHYDROFOLATE CYCLO-LIGASE"/>
    <property type="match status" value="1"/>
</dbReference>
<comment type="cofactor">
    <cofactor evidence="5">
        <name>Mg(2+)</name>
        <dbReference type="ChEBI" id="CHEBI:18420"/>
    </cofactor>
</comment>
<keyword evidence="6" id="KW-0436">Ligase</keyword>
<feature type="binding site" evidence="4">
    <location>
        <position position="52"/>
    </location>
    <ligand>
        <name>substrate</name>
    </ligand>
</feature>
<dbReference type="NCBIfam" id="TIGR02727">
    <property type="entry name" value="MTHFS_bact"/>
    <property type="match status" value="1"/>
</dbReference>
<evidence type="ECO:0000256" key="4">
    <source>
        <dbReference type="PIRSR" id="PIRSR006806-1"/>
    </source>
</evidence>
<dbReference type="PIRSF" id="PIRSF006806">
    <property type="entry name" value="FTHF_cligase"/>
    <property type="match status" value="1"/>
</dbReference>
<reference evidence="6 7" key="1">
    <citation type="journal article" date="2016" name="Nat. Commun.">
        <title>Thousands of microbial genomes shed light on interconnected biogeochemical processes in an aquifer system.</title>
        <authorList>
            <person name="Anantharaman K."/>
            <person name="Brown C.T."/>
            <person name="Hug L.A."/>
            <person name="Sharon I."/>
            <person name="Castelle C.J."/>
            <person name="Probst A.J."/>
            <person name="Thomas B.C."/>
            <person name="Singh A."/>
            <person name="Wilkins M.J."/>
            <person name="Karaoz U."/>
            <person name="Brodie E.L."/>
            <person name="Williams K.H."/>
            <person name="Hubbard S.S."/>
            <person name="Banfield J.F."/>
        </authorList>
    </citation>
    <scope>NUCLEOTIDE SEQUENCE [LARGE SCALE GENOMIC DNA]</scope>
</reference>
<evidence type="ECO:0000256" key="5">
    <source>
        <dbReference type="RuleBase" id="RU361279"/>
    </source>
</evidence>
<sequence>MTNSDKTRLRAIYLKKRLLLTPDEIRQKSRQISEKIPHLEQVENKNAIACYLAVNNEPNIQNIITYFLEAGRTVVIPAFFEKLKQYKFVTLSSLNNLEIGQYQIPQPLKLLPVDSIKIELALLPGLAFSEGGLRLGYGKGVYDRLLANSSTFKIGVCYDFQIINHFKSEPHDIKVDFIVSENRIIKT</sequence>
<keyword evidence="2 4" id="KW-0547">Nucleotide-binding</keyword>
<comment type="similarity">
    <text evidence="1 5">Belongs to the 5-formyltetrahydrofolate cyclo-ligase family.</text>
</comment>
<dbReference type="InterPro" id="IPR037171">
    <property type="entry name" value="NagB/RpiA_transferase-like"/>
</dbReference>
<dbReference type="SUPFAM" id="SSF100950">
    <property type="entry name" value="NagB/RpiA/CoA transferase-like"/>
    <property type="match status" value="1"/>
</dbReference>
<dbReference type="AlphaFoldDB" id="A0A1F5GIM1"/>
<dbReference type="GO" id="GO:0009396">
    <property type="term" value="P:folic acid-containing compound biosynthetic process"/>
    <property type="evidence" value="ECO:0007669"/>
    <property type="project" value="TreeGrafter"/>
</dbReference>
<name>A0A1F5GIM1_9BACT</name>
<dbReference type="InterPro" id="IPR024185">
    <property type="entry name" value="FTHF_cligase-like_sf"/>
</dbReference>
<feature type="binding site" evidence="4">
    <location>
        <begin position="134"/>
        <end position="142"/>
    </location>
    <ligand>
        <name>ATP</name>
        <dbReference type="ChEBI" id="CHEBI:30616"/>
    </ligand>
</feature>
<dbReference type="InterPro" id="IPR002698">
    <property type="entry name" value="FTHF_cligase"/>
</dbReference>
<comment type="catalytic activity">
    <reaction evidence="5">
        <text>(6S)-5-formyl-5,6,7,8-tetrahydrofolate + ATP = (6R)-5,10-methenyltetrahydrofolate + ADP + phosphate</text>
        <dbReference type="Rhea" id="RHEA:10488"/>
        <dbReference type="ChEBI" id="CHEBI:30616"/>
        <dbReference type="ChEBI" id="CHEBI:43474"/>
        <dbReference type="ChEBI" id="CHEBI:57455"/>
        <dbReference type="ChEBI" id="CHEBI:57457"/>
        <dbReference type="ChEBI" id="CHEBI:456216"/>
        <dbReference type="EC" id="6.3.3.2"/>
    </reaction>
</comment>
<feature type="binding site" evidence="4">
    <location>
        <position position="57"/>
    </location>
    <ligand>
        <name>substrate</name>
    </ligand>
</feature>
<dbReference type="PANTHER" id="PTHR23407:SF1">
    <property type="entry name" value="5-FORMYLTETRAHYDROFOLATE CYCLO-LIGASE"/>
    <property type="match status" value="1"/>
</dbReference>
<dbReference type="EC" id="6.3.3.2" evidence="5"/>
<evidence type="ECO:0000256" key="2">
    <source>
        <dbReference type="ARBA" id="ARBA00022741"/>
    </source>
</evidence>
<protein>
    <recommendedName>
        <fullName evidence="5">5-formyltetrahydrofolate cyclo-ligase</fullName>
        <ecNumber evidence="5">6.3.3.2</ecNumber>
    </recommendedName>
</protein>
<accession>A0A1F5GIM1</accession>
<dbReference type="Gene3D" id="3.40.50.10420">
    <property type="entry name" value="NagB/RpiA/CoA transferase-like"/>
    <property type="match status" value="1"/>
</dbReference>